<dbReference type="PANTHER" id="PTHR45586">
    <property type="entry name" value="TPR REPEAT-CONTAINING PROTEIN PA4667"/>
    <property type="match status" value="1"/>
</dbReference>
<dbReference type="Proteomes" id="UP000249061">
    <property type="component" value="Unassembled WGS sequence"/>
</dbReference>
<dbReference type="AlphaFoldDB" id="A0A2W5VNW6"/>
<dbReference type="Gene3D" id="1.25.40.10">
    <property type="entry name" value="Tetratricopeptide repeat domain"/>
    <property type="match status" value="2"/>
</dbReference>
<dbReference type="Pfam" id="PF13432">
    <property type="entry name" value="TPR_16"/>
    <property type="match status" value="2"/>
</dbReference>
<evidence type="ECO:0000313" key="5">
    <source>
        <dbReference type="Proteomes" id="UP000249061"/>
    </source>
</evidence>
<proteinExistence type="predicted"/>
<organism evidence="4 5">
    <name type="scientific">Archangium gephyra</name>
    <dbReference type="NCBI Taxonomy" id="48"/>
    <lineage>
        <taxon>Bacteria</taxon>
        <taxon>Pseudomonadati</taxon>
        <taxon>Myxococcota</taxon>
        <taxon>Myxococcia</taxon>
        <taxon>Myxococcales</taxon>
        <taxon>Cystobacterineae</taxon>
        <taxon>Archangiaceae</taxon>
        <taxon>Archangium</taxon>
    </lineage>
</organism>
<protein>
    <submittedName>
        <fullName evidence="4">Uncharacterized protein</fullName>
    </submittedName>
</protein>
<gene>
    <name evidence="4" type="ORF">DI536_03845</name>
</gene>
<dbReference type="SUPFAM" id="SSF48452">
    <property type="entry name" value="TPR-like"/>
    <property type="match status" value="1"/>
</dbReference>
<comment type="caution">
    <text evidence="4">The sequence shown here is derived from an EMBL/GenBank/DDBJ whole genome shotgun (WGS) entry which is preliminary data.</text>
</comment>
<keyword evidence="2 3" id="KW-0802">TPR repeat</keyword>
<evidence type="ECO:0000256" key="2">
    <source>
        <dbReference type="ARBA" id="ARBA00022803"/>
    </source>
</evidence>
<dbReference type="EMBL" id="QFQP01000002">
    <property type="protein sequence ID" value="PZR17464.1"/>
    <property type="molecule type" value="Genomic_DNA"/>
</dbReference>
<dbReference type="InterPro" id="IPR010428">
    <property type="entry name" value="Zincin_1"/>
</dbReference>
<evidence type="ECO:0000256" key="3">
    <source>
        <dbReference type="PROSITE-ProRule" id="PRU00339"/>
    </source>
</evidence>
<feature type="repeat" description="TPR" evidence="3">
    <location>
        <begin position="116"/>
        <end position="149"/>
    </location>
</feature>
<evidence type="ECO:0000256" key="1">
    <source>
        <dbReference type="ARBA" id="ARBA00022737"/>
    </source>
</evidence>
<dbReference type="SUPFAM" id="SSF55486">
    <property type="entry name" value="Metalloproteases ('zincins'), catalytic domain"/>
    <property type="match status" value="1"/>
</dbReference>
<dbReference type="InterPro" id="IPR051012">
    <property type="entry name" value="CellSynth/LPSAsmb/PSIAsmb"/>
</dbReference>
<keyword evidence="1" id="KW-0677">Repeat</keyword>
<feature type="repeat" description="TPR" evidence="3">
    <location>
        <begin position="39"/>
        <end position="72"/>
    </location>
</feature>
<accession>A0A2W5VNW6</accession>
<dbReference type="InterPro" id="IPR019734">
    <property type="entry name" value="TPR_rpt"/>
</dbReference>
<dbReference type="PROSITE" id="PS50293">
    <property type="entry name" value="TPR_REGION"/>
    <property type="match status" value="1"/>
</dbReference>
<dbReference type="Gene3D" id="3.30.2010.20">
    <property type="match status" value="1"/>
</dbReference>
<dbReference type="PANTHER" id="PTHR45586:SF1">
    <property type="entry name" value="LIPOPOLYSACCHARIDE ASSEMBLY PROTEIN B"/>
    <property type="match status" value="1"/>
</dbReference>
<reference evidence="4 5" key="1">
    <citation type="submission" date="2017-08" db="EMBL/GenBank/DDBJ databases">
        <title>Infants hospitalized years apart are colonized by the same room-sourced microbial strains.</title>
        <authorList>
            <person name="Brooks B."/>
            <person name="Olm M.R."/>
            <person name="Firek B.A."/>
            <person name="Baker R."/>
            <person name="Thomas B.C."/>
            <person name="Morowitz M.J."/>
            <person name="Banfield J.F."/>
        </authorList>
    </citation>
    <scope>NUCLEOTIDE SEQUENCE [LARGE SCALE GENOMIC DNA]</scope>
    <source>
        <strain evidence="4">S2_003_000_R2_14</strain>
    </source>
</reference>
<name>A0A2W5VNW6_9BACT</name>
<dbReference type="SMART" id="SM00028">
    <property type="entry name" value="TPR"/>
    <property type="match status" value="4"/>
</dbReference>
<dbReference type="CDD" id="cd12952">
    <property type="entry name" value="MMP_ACEL2062"/>
    <property type="match status" value="1"/>
</dbReference>
<evidence type="ECO:0000313" key="4">
    <source>
        <dbReference type="EMBL" id="PZR17464.1"/>
    </source>
</evidence>
<dbReference type="PROSITE" id="PS50005">
    <property type="entry name" value="TPR"/>
    <property type="match status" value="2"/>
</dbReference>
<dbReference type="InterPro" id="IPR011990">
    <property type="entry name" value="TPR-like_helical_dom_sf"/>
</dbReference>
<dbReference type="Pfam" id="PF06262">
    <property type="entry name" value="Zincin_1"/>
    <property type="match status" value="1"/>
</dbReference>
<dbReference type="InterPro" id="IPR038555">
    <property type="entry name" value="Zincin_1_sf"/>
</dbReference>
<sequence length="341" mass="38537">MTRTFDEALDEAEVALEEGDLDLALRAVDEALASKRDDLHALELKGHVLAELGEYARADAVFERLLAREPRNLSVLVAAADVKIREPWDDGSLVETGLALLDRAAPLAKDDELMQAEIAFLQGLAFNHLGEFDEALKRFEKAVSLEPEHGEAQLERAISLFEHARLQEAKKAFERVMRDWPDEPWSYHYLGLIAERRKEDAEVWFAKARERAPEEFPNTQHLSDEEFDAATRAAIDALPAHAKPHLENVIIDVEPLPSDDDLNEGLSPTILGVFQGTPVDERLSLHAEHHQTARIVLFQKNLERFARNREELLEEIRITVLHEVGHLLGLDEDELAERGLD</sequence>